<evidence type="ECO:0000256" key="4">
    <source>
        <dbReference type="SAM" id="SignalP"/>
    </source>
</evidence>
<evidence type="ECO:0000313" key="6">
    <source>
        <dbReference type="EMBL" id="MBC8559721.1"/>
    </source>
</evidence>
<feature type="signal peptide" evidence="4">
    <location>
        <begin position="1"/>
        <end position="29"/>
    </location>
</feature>
<dbReference type="InterPro" id="IPR044060">
    <property type="entry name" value="Bacterial_rp_domain"/>
</dbReference>
<evidence type="ECO:0000256" key="3">
    <source>
        <dbReference type="SAM" id="MobiDB-lite"/>
    </source>
</evidence>
<reference evidence="6" key="1">
    <citation type="submission" date="2020-08" db="EMBL/GenBank/DDBJ databases">
        <title>Genome public.</title>
        <authorList>
            <person name="Liu C."/>
            <person name="Sun Q."/>
        </authorList>
    </citation>
    <scope>NUCLEOTIDE SEQUENCE</scope>
    <source>
        <strain evidence="6">NSJ-33</strain>
    </source>
</reference>
<proteinExistence type="predicted"/>
<feature type="region of interest" description="Disordered" evidence="3">
    <location>
        <begin position="202"/>
        <end position="231"/>
    </location>
</feature>
<dbReference type="Proteomes" id="UP000610760">
    <property type="component" value="Unassembled WGS sequence"/>
</dbReference>
<organism evidence="6 7">
    <name type="scientific">Fumia xinanensis</name>
    <dbReference type="NCBI Taxonomy" id="2763659"/>
    <lineage>
        <taxon>Bacteria</taxon>
        <taxon>Bacillati</taxon>
        <taxon>Bacillota</taxon>
        <taxon>Clostridia</taxon>
        <taxon>Eubacteriales</taxon>
        <taxon>Oscillospiraceae</taxon>
        <taxon>Fumia</taxon>
    </lineage>
</organism>
<gene>
    <name evidence="6" type="ORF">H8710_06485</name>
</gene>
<protein>
    <submittedName>
        <fullName evidence="6">N-acetylmuramoyl-L-alanine amidase family protein</fullName>
    </submittedName>
</protein>
<evidence type="ECO:0000313" key="7">
    <source>
        <dbReference type="Proteomes" id="UP000610760"/>
    </source>
</evidence>
<dbReference type="Pfam" id="PF19127">
    <property type="entry name" value="Choline_bind_3"/>
    <property type="match status" value="1"/>
</dbReference>
<keyword evidence="4" id="KW-0732">Signal</keyword>
<dbReference type="Pfam" id="PF01473">
    <property type="entry name" value="Choline_bind_1"/>
    <property type="match status" value="3"/>
</dbReference>
<feature type="repeat" description="Cell wall-binding" evidence="2">
    <location>
        <begin position="287"/>
        <end position="306"/>
    </location>
</feature>
<dbReference type="Pfam" id="PF18998">
    <property type="entry name" value="Flg_new_2"/>
    <property type="match status" value="1"/>
</dbReference>
<dbReference type="Gene3D" id="2.10.270.10">
    <property type="entry name" value="Cholin Binding"/>
    <property type="match status" value="1"/>
</dbReference>
<name>A0A926E5S1_9FIRM</name>
<dbReference type="EMBL" id="JACRSV010000001">
    <property type="protein sequence ID" value="MBC8559721.1"/>
    <property type="molecule type" value="Genomic_DNA"/>
</dbReference>
<sequence>MSKRQKRILSTVLALSMIASMAAPGTAYAADTAESGTSSGLYADNTEETYTITMVNGFDRTAQETYREGDRVAVQAGTPFGGMKFTQWTSSGGGTFDDPFSTATIFTMPAENVTLTANMVTVEVVGYYRVTFDLDGGTLADKLPDGWTQEGDLLKGWIQAGKIVRPPAIYRYGYTLKKWDQPFEEIESDTVYTAIWTREGTGFNPKPDTSKPDTKPNTPKPDTSRPTGYTWEKTGSGYSLKAPDGSYVSGWAKVDGKWYYCKDGIMQQGWLPIGSVWYYLTPSGEMAVGWQKVGNTWYYFTGSGAMKTGWLQEGSTWYYLTPSGAMAVGWNWIDGKCYYFYESGKMAANTKIGGYRLNKSGQWVR</sequence>
<keyword evidence="1" id="KW-0677">Repeat</keyword>
<comment type="caution">
    <text evidence="6">The sequence shown here is derived from an EMBL/GenBank/DDBJ whole genome shotgun (WGS) entry which is preliminary data.</text>
</comment>
<feature type="chain" id="PRO_5037761444" evidence="4">
    <location>
        <begin position="30"/>
        <end position="365"/>
    </location>
</feature>
<dbReference type="SUPFAM" id="SSF69360">
    <property type="entry name" value="Cell wall binding repeat"/>
    <property type="match status" value="1"/>
</dbReference>
<dbReference type="RefSeq" id="WP_249294651.1">
    <property type="nucleotide sequence ID" value="NZ_JACRSV010000001.1"/>
</dbReference>
<dbReference type="AlphaFoldDB" id="A0A926E5S1"/>
<accession>A0A926E5S1</accession>
<evidence type="ECO:0000259" key="5">
    <source>
        <dbReference type="Pfam" id="PF18998"/>
    </source>
</evidence>
<feature type="repeat" description="Cell wall-binding" evidence="2">
    <location>
        <begin position="307"/>
        <end position="326"/>
    </location>
</feature>
<evidence type="ECO:0000256" key="2">
    <source>
        <dbReference type="PROSITE-ProRule" id="PRU00591"/>
    </source>
</evidence>
<evidence type="ECO:0000256" key="1">
    <source>
        <dbReference type="ARBA" id="ARBA00022737"/>
    </source>
</evidence>
<keyword evidence="7" id="KW-1185">Reference proteome</keyword>
<dbReference type="InterPro" id="IPR018337">
    <property type="entry name" value="Cell_wall/Cho-bd_repeat"/>
</dbReference>
<dbReference type="PROSITE" id="PS51170">
    <property type="entry name" value="CW"/>
    <property type="match status" value="2"/>
</dbReference>
<feature type="domain" description="Bacterial repeat" evidence="5">
    <location>
        <begin position="61"/>
        <end position="118"/>
    </location>
</feature>